<name>A0A0D0E435_9AGAM</name>
<dbReference type="Proteomes" id="UP000054538">
    <property type="component" value="Unassembled WGS sequence"/>
</dbReference>
<dbReference type="InParanoid" id="A0A0D0E435"/>
<keyword evidence="3" id="KW-1185">Reference proteome</keyword>
<evidence type="ECO:0000256" key="1">
    <source>
        <dbReference type="SAM" id="MobiDB-lite"/>
    </source>
</evidence>
<evidence type="ECO:0000313" key="2">
    <source>
        <dbReference type="EMBL" id="KIK99061.1"/>
    </source>
</evidence>
<sequence length="79" mass="8781">MTTLDSTHFDSVPRVSTVRTGGANKQPRQCLQSSRAASKSWLDTVRLEQLGKKKTEKFDLTGEEAMLTGHNSTITRNTE</sequence>
<dbReference type="HOGENOM" id="CLU_2606721_0_0_1"/>
<dbReference type="AlphaFoldDB" id="A0A0D0E435"/>
<reference evidence="2 3" key="1">
    <citation type="submission" date="2014-04" db="EMBL/GenBank/DDBJ databases">
        <authorList>
            <consortium name="DOE Joint Genome Institute"/>
            <person name="Kuo A."/>
            <person name="Kohler A."/>
            <person name="Jargeat P."/>
            <person name="Nagy L.G."/>
            <person name="Floudas D."/>
            <person name="Copeland A."/>
            <person name="Barry K.W."/>
            <person name="Cichocki N."/>
            <person name="Veneault-Fourrey C."/>
            <person name="LaButti K."/>
            <person name="Lindquist E.A."/>
            <person name="Lipzen A."/>
            <person name="Lundell T."/>
            <person name="Morin E."/>
            <person name="Murat C."/>
            <person name="Sun H."/>
            <person name="Tunlid A."/>
            <person name="Henrissat B."/>
            <person name="Grigoriev I.V."/>
            <person name="Hibbett D.S."/>
            <person name="Martin F."/>
            <person name="Nordberg H.P."/>
            <person name="Cantor M.N."/>
            <person name="Hua S.X."/>
        </authorList>
    </citation>
    <scope>NUCLEOTIDE SEQUENCE [LARGE SCALE GENOMIC DNA]</scope>
    <source>
        <strain evidence="2 3">Ve08.2h10</strain>
    </source>
</reference>
<feature type="region of interest" description="Disordered" evidence="1">
    <location>
        <begin position="1"/>
        <end position="37"/>
    </location>
</feature>
<protein>
    <submittedName>
        <fullName evidence="2">Uncharacterized protein</fullName>
    </submittedName>
</protein>
<dbReference type="EMBL" id="KN824871">
    <property type="protein sequence ID" value="KIK99061.1"/>
    <property type="molecule type" value="Genomic_DNA"/>
</dbReference>
<proteinExistence type="predicted"/>
<evidence type="ECO:0000313" key="3">
    <source>
        <dbReference type="Proteomes" id="UP000054538"/>
    </source>
</evidence>
<accession>A0A0D0E435</accession>
<feature type="compositionally biased region" description="Polar residues" evidence="1">
    <location>
        <begin position="26"/>
        <end position="37"/>
    </location>
</feature>
<organism evidence="2 3">
    <name type="scientific">Paxillus rubicundulus Ve08.2h10</name>
    <dbReference type="NCBI Taxonomy" id="930991"/>
    <lineage>
        <taxon>Eukaryota</taxon>
        <taxon>Fungi</taxon>
        <taxon>Dikarya</taxon>
        <taxon>Basidiomycota</taxon>
        <taxon>Agaricomycotina</taxon>
        <taxon>Agaricomycetes</taxon>
        <taxon>Agaricomycetidae</taxon>
        <taxon>Boletales</taxon>
        <taxon>Paxilineae</taxon>
        <taxon>Paxillaceae</taxon>
        <taxon>Paxillus</taxon>
    </lineage>
</organism>
<reference evidence="3" key="2">
    <citation type="submission" date="2015-01" db="EMBL/GenBank/DDBJ databases">
        <title>Evolutionary Origins and Diversification of the Mycorrhizal Mutualists.</title>
        <authorList>
            <consortium name="DOE Joint Genome Institute"/>
            <consortium name="Mycorrhizal Genomics Consortium"/>
            <person name="Kohler A."/>
            <person name="Kuo A."/>
            <person name="Nagy L.G."/>
            <person name="Floudas D."/>
            <person name="Copeland A."/>
            <person name="Barry K.W."/>
            <person name="Cichocki N."/>
            <person name="Veneault-Fourrey C."/>
            <person name="LaButti K."/>
            <person name="Lindquist E.A."/>
            <person name="Lipzen A."/>
            <person name="Lundell T."/>
            <person name="Morin E."/>
            <person name="Murat C."/>
            <person name="Riley R."/>
            <person name="Ohm R."/>
            <person name="Sun H."/>
            <person name="Tunlid A."/>
            <person name="Henrissat B."/>
            <person name="Grigoriev I.V."/>
            <person name="Hibbett D.S."/>
            <person name="Martin F."/>
        </authorList>
    </citation>
    <scope>NUCLEOTIDE SEQUENCE [LARGE SCALE GENOMIC DNA]</scope>
    <source>
        <strain evidence="3">Ve08.2h10</strain>
    </source>
</reference>
<gene>
    <name evidence="2" type="ORF">PAXRUDRAFT_823166</name>
</gene>